<sequence length="111" mass="11968">MSMVINNDPNSAATSTSSLSTVPPSPSAVAFRPGGFLDQCFLCSTKLSPGKDIYMYRGDRAFCSEECRCRQILLDEEDAFGRGNNHGHCSVGGRAAPHPSSSRNNRSRGRV</sequence>
<keyword evidence="2" id="KW-1185">Reference proteome</keyword>
<dbReference type="EMBL" id="CM042885">
    <property type="protein sequence ID" value="KAI4364456.1"/>
    <property type="molecule type" value="Genomic_DNA"/>
</dbReference>
<gene>
    <name evidence="1" type="ORF">MLD38_020546</name>
</gene>
<evidence type="ECO:0000313" key="1">
    <source>
        <dbReference type="EMBL" id="KAI4364456.1"/>
    </source>
</evidence>
<name>A0ACB9QDJ0_9MYRT</name>
<protein>
    <submittedName>
        <fullName evidence="1">Uncharacterized protein</fullName>
    </submittedName>
</protein>
<dbReference type="Proteomes" id="UP001057402">
    <property type="component" value="Chromosome 6"/>
</dbReference>
<proteinExistence type="predicted"/>
<comment type="caution">
    <text evidence="1">The sequence shown here is derived from an EMBL/GenBank/DDBJ whole genome shotgun (WGS) entry which is preliminary data.</text>
</comment>
<accession>A0ACB9QDJ0</accession>
<evidence type="ECO:0000313" key="2">
    <source>
        <dbReference type="Proteomes" id="UP001057402"/>
    </source>
</evidence>
<organism evidence="1 2">
    <name type="scientific">Melastoma candidum</name>
    <dbReference type="NCBI Taxonomy" id="119954"/>
    <lineage>
        <taxon>Eukaryota</taxon>
        <taxon>Viridiplantae</taxon>
        <taxon>Streptophyta</taxon>
        <taxon>Embryophyta</taxon>
        <taxon>Tracheophyta</taxon>
        <taxon>Spermatophyta</taxon>
        <taxon>Magnoliopsida</taxon>
        <taxon>eudicotyledons</taxon>
        <taxon>Gunneridae</taxon>
        <taxon>Pentapetalae</taxon>
        <taxon>rosids</taxon>
        <taxon>malvids</taxon>
        <taxon>Myrtales</taxon>
        <taxon>Melastomataceae</taxon>
        <taxon>Melastomatoideae</taxon>
        <taxon>Melastomateae</taxon>
        <taxon>Melastoma</taxon>
    </lineage>
</organism>
<reference evidence="2" key="1">
    <citation type="journal article" date="2023" name="Front. Plant Sci.">
        <title>Chromosomal-level genome assembly of Melastoma candidum provides insights into trichome evolution.</title>
        <authorList>
            <person name="Zhong Y."/>
            <person name="Wu W."/>
            <person name="Sun C."/>
            <person name="Zou P."/>
            <person name="Liu Y."/>
            <person name="Dai S."/>
            <person name="Zhou R."/>
        </authorList>
    </citation>
    <scope>NUCLEOTIDE SEQUENCE [LARGE SCALE GENOMIC DNA]</scope>
</reference>